<sequence length="204" mass="23878">MILKTIRPRRPRLHLPARVHPLLRSPRTYSRRRAAADDGQAGAIRAAKVAPMQSFSLGKRRKKRDGWLMSFTWLVLFVVIGLSGAWWWQDHKAQQEEISTMADQSSAELNGGDANSQNVPLDTSALQPRPPIAPRTARQPIPPAHRPPARRPRRQRIITLSWRLPRPMSIPWGRRRQLRLPPQPRRCRPIRRTSRLRRRRRRIW</sequence>
<evidence type="ECO:0000256" key="2">
    <source>
        <dbReference type="SAM" id="Phobius"/>
    </source>
</evidence>
<keyword evidence="2" id="KW-0472">Membrane</keyword>
<gene>
    <name evidence="3" type="primary">rodZ_2</name>
    <name evidence="3" type="ORF">NCTC9128_06673</name>
</gene>
<reference evidence="3 4" key="1">
    <citation type="submission" date="2018-06" db="EMBL/GenBank/DDBJ databases">
        <authorList>
            <consortium name="Pathogen Informatics"/>
            <person name="Doyle S."/>
        </authorList>
    </citation>
    <scope>NUCLEOTIDE SEQUENCE [LARGE SCALE GENOMIC DNA]</scope>
    <source>
        <strain evidence="3 4">NCTC9128</strain>
    </source>
</reference>
<proteinExistence type="predicted"/>
<name>A0A2X3EDM0_KLEPN</name>
<feature type="compositionally biased region" description="Basic residues" evidence="1">
    <location>
        <begin position="185"/>
        <end position="204"/>
    </location>
</feature>
<evidence type="ECO:0000313" key="4">
    <source>
        <dbReference type="Proteomes" id="UP000251088"/>
    </source>
</evidence>
<feature type="region of interest" description="Disordered" evidence="1">
    <location>
        <begin position="101"/>
        <end position="156"/>
    </location>
</feature>
<dbReference type="Proteomes" id="UP000251088">
    <property type="component" value="Unassembled WGS sequence"/>
</dbReference>
<dbReference type="InterPro" id="IPR050400">
    <property type="entry name" value="Bact_Cytoskel_RodZ"/>
</dbReference>
<evidence type="ECO:0000313" key="3">
    <source>
        <dbReference type="EMBL" id="SQC40668.1"/>
    </source>
</evidence>
<keyword evidence="2" id="KW-0812">Transmembrane</keyword>
<feature type="region of interest" description="Disordered" evidence="1">
    <location>
        <begin position="173"/>
        <end position="204"/>
    </location>
</feature>
<dbReference type="PANTHER" id="PTHR34475:SF1">
    <property type="entry name" value="CYTOSKELETON PROTEIN RODZ"/>
    <property type="match status" value="1"/>
</dbReference>
<feature type="transmembrane region" description="Helical" evidence="2">
    <location>
        <begin position="67"/>
        <end position="88"/>
    </location>
</feature>
<accession>A0A2X3EDM0</accession>
<dbReference type="AlphaFoldDB" id="A0A2X3EDM0"/>
<dbReference type="EMBL" id="UAWN01000015">
    <property type="protein sequence ID" value="SQC40668.1"/>
    <property type="molecule type" value="Genomic_DNA"/>
</dbReference>
<evidence type="ECO:0000256" key="1">
    <source>
        <dbReference type="SAM" id="MobiDB-lite"/>
    </source>
</evidence>
<protein>
    <submittedName>
        <fullName evidence="3">Cytoskeleton protein rodZ</fullName>
    </submittedName>
</protein>
<feature type="compositionally biased region" description="Basic residues" evidence="1">
    <location>
        <begin position="147"/>
        <end position="156"/>
    </location>
</feature>
<keyword evidence="2" id="KW-1133">Transmembrane helix</keyword>
<feature type="compositionally biased region" description="Polar residues" evidence="1">
    <location>
        <begin position="101"/>
        <end position="126"/>
    </location>
</feature>
<organism evidence="3 4">
    <name type="scientific">Klebsiella pneumoniae</name>
    <dbReference type="NCBI Taxonomy" id="573"/>
    <lineage>
        <taxon>Bacteria</taxon>
        <taxon>Pseudomonadati</taxon>
        <taxon>Pseudomonadota</taxon>
        <taxon>Gammaproteobacteria</taxon>
        <taxon>Enterobacterales</taxon>
        <taxon>Enterobacteriaceae</taxon>
        <taxon>Klebsiella/Raoultella group</taxon>
        <taxon>Klebsiella</taxon>
        <taxon>Klebsiella pneumoniae complex</taxon>
    </lineage>
</organism>
<dbReference type="PANTHER" id="PTHR34475">
    <property type="match status" value="1"/>
</dbReference>